<proteinExistence type="predicted"/>
<dbReference type="Gene3D" id="3.30.559.10">
    <property type="entry name" value="Chloramphenicol acetyltransferase-like domain"/>
    <property type="match status" value="1"/>
</dbReference>
<keyword evidence="2" id="KW-1185">Reference proteome</keyword>
<evidence type="ECO:0008006" key="3">
    <source>
        <dbReference type="Google" id="ProtNLM"/>
    </source>
</evidence>
<dbReference type="Proteomes" id="UP000054279">
    <property type="component" value="Unassembled WGS sequence"/>
</dbReference>
<dbReference type="EMBL" id="KN837108">
    <property type="protein sequence ID" value="KIJ46295.1"/>
    <property type="molecule type" value="Genomic_DNA"/>
</dbReference>
<organism evidence="1 2">
    <name type="scientific">Sphaerobolus stellatus (strain SS14)</name>
    <dbReference type="NCBI Taxonomy" id="990650"/>
    <lineage>
        <taxon>Eukaryota</taxon>
        <taxon>Fungi</taxon>
        <taxon>Dikarya</taxon>
        <taxon>Basidiomycota</taxon>
        <taxon>Agaricomycotina</taxon>
        <taxon>Agaricomycetes</taxon>
        <taxon>Phallomycetidae</taxon>
        <taxon>Geastrales</taxon>
        <taxon>Sphaerobolaceae</taxon>
        <taxon>Sphaerobolus</taxon>
    </lineage>
</organism>
<dbReference type="AlphaFoldDB" id="A0A0C9W3D7"/>
<gene>
    <name evidence="1" type="ORF">M422DRAFT_165473</name>
</gene>
<sequence length="517" mass="59217">MVVASCSESHALFSKENVTRAWIALKKLHPLISARISERADETGFDFVVSEDRINIAASNEILYKSVQSNDEAFELMTASVNDEPTLSLDLLGQLWVISVEDDGPILNDLCTWHLSFYMQHSIMDGMAIFHQARIFFDILCSSELHPKYQYEGTFEDYLNLHISLEDLNSRRDSVPRLRWRRAIAKVIRLRRASTWTGGHTLPENPLRHDPHFPQASRSFTFKFDEDTTKRILDSCRRAGITLGHATRALCQVAHSRVAHRLYAKGLISEKEWEVKIREPMHFGGPVNLRPHIDPRWLEGGARGCLAIAASDAITLPAMPVMPVKERSEIPFNPSFEQLLSKENFLRRCLFAKRQGDLMTKHPLVVEFSEVIHEFMEERYKAFSLRWKASLNPSPVLSLVPEVNWPATFANSCSTLGSMNGILPSKYPIPRSDLDSPITPRLELKGVRIYIRCPPRQFYVSSLTFEDELQLIVLVDVSTYDEEVVKEWFGDLKDAMVWYLGDHHDRRKVKAENLAKL</sequence>
<dbReference type="HOGENOM" id="CLU_526946_0_0_1"/>
<evidence type="ECO:0000313" key="1">
    <source>
        <dbReference type="EMBL" id="KIJ46295.1"/>
    </source>
</evidence>
<reference evidence="1 2" key="1">
    <citation type="submission" date="2014-06" db="EMBL/GenBank/DDBJ databases">
        <title>Evolutionary Origins and Diversification of the Mycorrhizal Mutualists.</title>
        <authorList>
            <consortium name="DOE Joint Genome Institute"/>
            <consortium name="Mycorrhizal Genomics Consortium"/>
            <person name="Kohler A."/>
            <person name="Kuo A."/>
            <person name="Nagy L.G."/>
            <person name="Floudas D."/>
            <person name="Copeland A."/>
            <person name="Barry K.W."/>
            <person name="Cichocki N."/>
            <person name="Veneault-Fourrey C."/>
            <person name="LaButti K."/>
            <person name="Lindquist E.A."/>
            <person name="Lipzen A."/>
            <person name="Lundell T."/>
            <person name="Morin E."/>
            <person name="Murat C."/>
            <person name="Riley R."/>
            <person name="Ohm R."/>
            <person name="Sun H."/>
            <person name="Tunlid A."/>
            <person name="Henrissat B."/>
            <person name="Grigoriev I.V."/>
            <person name="Hibbett D.S."/>
            <person name="Martin F."/>
        </authorList>
    </citation>
    <scope>NUCLEOTIDE SEQUENCE [LARGE SCALE GENOMIC DNA]</scope>
    <source>
        <strain evidence="1 2">SS14</strain>
    </source>
</reference>
<dbReference type="InterPro" id="IPR023213">
    <property type="entry name" value="CAT-like_dom_sf"/>
</dbReference>
<dbReference type="OrthoDB" id="3264185at2759"/>
<accession>A0A0C9W3D7</accession>
<name>A0A0C9W3D7_SPHS4</name>
<protein>
    <recommendedName>
        <fullName evidence="3">Diacylglycerol O-acyltransferase</fullName>
    </recommendedName>
</protein>
<evidence type="ECO:0000313" key="2">
    <source>
        <dbReference type="Proteomes" id="UP000054279"/>
    </source>
</evidence>